<dbReference type="CDD" id="cd00887">
    <property type="entry name" value="MoeA"/>
    <property type="match status" value="1"/>
</dbReference>
<dbReference type="InterPro" id="IPR005111">
    <property type="entry name" value="MoeA_C_domain_IV"/>
</dbReference>
<gene>
    <name evidence="4" type="primary">moeA2</name>
    <name evidence="4" type="ORF">BRM9_2317</name>
    <name evidence="6" type="ORF">ISP06_06470</name>
    <name evidence="5" type="ORF">MB9_2355</name>
</gene>
<dbReference type="Pfam" id="PF00994">
    <property type="entry name" value="MoCF_biosynth"/>
    <property type="match status" value="1"/>
</dbReference>
<dbReference type="Pfam" id="PF03454">
    <property type="entry name" value="MoeA_C"/>
    <property type="match status" value="1"/>
</dbReference>
<dbReference type="Proteomes" id="UP000606900">
    <property type="component" value="Unassembled WGS sequence"/>
</dbReference>
<dbReference type="AlphaFoldDB" id="A0A089ZG14"/>
<dbReference type="Proteomes" id="UP000062768">
    <property type="component" value="Chromosome I"/>
</dbReference>
<dbReference type="Gene3D" id="2.170.190.11">
    <property type="entry name" value="Molybdopterin biosynthesis moea protein, domain 3"/>
    <property type="match status" value="1"/>
</dbReference>
<organism evidence="4 7">
    <name type="scientific">Methanobacterium formicicum</name>
    <dbReference type="NCBI Taxonomy" id="2162"/>
    <lineage>
        <taxon>Archaea</taxon>
        <taxon>Methanobacteriati</taxon>
        <taxon>Methanobacteriota</taxon>
        <taxon>Methanomada group</taxon>
        <taxon>Methanobacteria</taxon>
        <taxon>Methanobacteriales</taxon>
        <taxon>Methanobacteriaceae</taxon>
        <taxon>Methanobacterium</taxon>
    </lineage>
</organism>
<dbReference type="STRING" id="2162.BRM9_2317"/>
<evidence type="ECO:0000313" key="7">
    <source>
        <dbReference type="Proteomes" id="UP000029661"/>
    </source>
</evidence>
<sequence length="404" mass="43790">MFLSKLMAASEAQKLINSCLEKSRIEEIPLEEANQRVIAQEITSYLNSPPFNRSAMDGYAIVAEDSFGHSENNPFQLKLVGNILAGQKSGHKLKPGEAIKIATGAPIPSGASAVVMEEYTHEEGDTITVETSVVPGENISPAGEDFKQGDQVLKDGQLLGPAELAIIASAGYDRVKVCKKPKIAVIITGSELVMPKRDIEGPEVINSNHFTIKSMVESCLSTPDMFHSIDNAQQVEQLFKKLLNEYDALITTGGTAISKGDVVVDVAQKLGEVPIHGVSLRPGKPFGFAQIQGKPVFMLSGFPVAAMVQFDVFVREALLKMQGLTRDLLVIHKKAARKIPSTLGRTDYIRAKIEGPLVRPLKIKGSGIIKSMVDSDSYIIIPENLEGIEEGEECQVLPYHSLKA</sequence>
<dbReference type="InterPro" id="IPR036688">
    <property type="entry name" value="MoeA_C_domain_IV_sf"/>
</dbReference>
<reference evidence="5" key="2">
    <citation type="submission" date="2014-09" db="EMBL/GenBank/DDBJ databases">
        <authorList>
            <person name="Bishop-Lilly K.A."/>
            <person name="Broomall S.M."/>
            <person name="Chain P.S."/>
            <person name="Chertkov O."/>
            <person name="Coyne S.R."/>
            <person name="Daligault H.E."/>
            <person name="Davenport K.W."/>
            <person name="Erkkila T."/>
            <person name="Frey K.G."/>
            <person name="Gibbons H.S."/>
            <person name="Gu W."/>
            <person name="Jaissle J."/>
            <person name="Johnson S.L."/>
            <person name="Koroleva G.I."/>
            <person name="Ladner J.T."/>
            <person name="Lo C.-C."/>
            <person name="Minogue T.D."/>
            <person name="Munk C."/>
            <person name="Palacios G.F."/>
            <person name="Redden C.L."/>
            <person name="Rosenzweig C.N."/>
            <person name="Scholz M.B."/>
            <person name="Teshima H."/>
            <person name="Xu Y."/>
        </authorList>
    </citation>
    <scope>NUCLEOTIDE SEQUENCE</scope>
    <source>
        <strain evidence="5">Mb9</strain>
    </source>
</reference>
<dbReference type="GO" id="GO:0061599">
    <property type="term" value="F:molybdopterin molybdotransferase activity"/>
    <property type="evidence" value="ECO:0007669"/>
    <property type="project" value="TreeGrafter"/>
</dbReference>
<dbReference type="Proteomes" id="UP000029661">
    <property type="component" value="Chromosome"/>
</dbReference>
<dbReference type="PATRIC" id="fig|2162.10.peg.2425"/>
<evidence type="ECO:0000313" key="6">
    <source>
        <dbReference type="EMBL" id="MBF4475100.1"/>
    </source>
</evidence>
<keyword evidence="6" id="KW-0808">Transferase</keyword>
<dbReference type="UniPathway" id="UPA00344"/>
<dbReference type="InterPro" id="IPR036135">
    <property type="entry name" value="MoeA_linker/N_sf"/>
</dbReference>
<accession>A0A089ZG14</accession>
<dbReference type="FunFam" id="2.170.190.11:FF:000001">
    <property type="entry name" value="Molybdopterin molybdenumtransferase"/>
    <property type="match status" value="1"/>
</dbReference>
<dbReference type="InterPro" id="IPR005110">
    <property type="entry name" value="MoeA_linker/N"/>
</dbReference>
<dbReference type="InterPro" id="IPR001453">
    <property type="entry name" value="MoaB/Mog_dom"/>
</dbReference>
<evidence type="ECO:0000313" key="4">
    <source>
        <dbReference type="EMBL" id="AIS33117.1"/>
    </source>
</evidence>
<dbReference type="InterPro" id="IPR038987">
    <property type="entry name" value="MoeA-like"/>
</dbReference>
<dbReference type="Gene3D" id="3.40.980.10">
    <property type="entry name" value="MoaB/Mog-like domain"/>
    <property type="match status" value="1"/>
</dbReference>
<dbReference type="InterPro" id="IPR036425">
    <property type="entry name" value="MoaB/Mog-like_dom_sf"/>
</dbReference>
<feature type="domain" description="MoaB/Mog" evidence="3">
    <location>
        <begin position="184"/>
        <end position="320"/>
    </location>
</feature>
<evidence type="ECO:0000313" key="8">
    <source>
        <dbReference type="Proteomes" id="UP000062768"/>
    </source>
</evidence>
<evidence type="ECO:0000256" key="2">
    <source>
        <dbReference type="ARBA" id="ARBA00023150"/>
    </source>
</evidence>
<dbReference type="PANTHER" id="PTHR10192">
    <property type="entry name" value="MOLYBDOPTERIN BIOSYNTHESIS PROTEIN"/>
    <property type="match status" value="1"/>
</dbReference>
<dbReference type="EMBL" id="CP006933">
    <property type="protein sequence ID" value="AIS33117.1"/>
    <property type="molecule type" value="Genomic_DNA"/>
</dbReference>
<dbReference type="SMART" id="SM00852">
    <property type="entry name" value="MoCF_biosynth"/>
    <property type="match status" value="1"/>
</dbReference>
<dbReference type="EMBL" id="LN734822">
    <property type="protein sequence ID" value="CEL25966.1"/>
    <property type="molecule type" value="Genomic_DNA"/>
</dbReference>
<dbReference type="EMBL" id="JADIIL010000023">
    <property type="protein sequence ID" value="MBF4475100.1"/>
    <property type="molecule type" value="Genomic_DNA"/>
</dbReference>
<dbReference type="GO" id="GO:0005737">
    <property type="term" value="C:cytoplasm"/>
    <property type="evidence" value="ECO:0007669"/>
    <property type="project" value="TreeGrafter"/>
</dbReference>
<protein>
    <submittedName>
        <fullName evidence="5">Molybdenum cofactor synthesis domain-containing protein</fullName>
    </submittedName>
    <submittedName>
        <fullName evidence="4">Molybdopterin biosynthesis protein MoeA2</fullName>
    </submittedName>
    <submittedName>
        <fullName evidence="6">Molybdopterin molybdotransferase MoeA</fullName>
    </submittedName>
</protein>
<proteinExistence type="predicted"/>
<dbReference type="SUPFAM" id="SSF53218">
    <property type="entry name" value="Molybdenum cofactor biosynthesis proteins"/>
    <property type="match status" value="1"/>
</dbReference>
<dbReference type="PANTHER" id="PTHR10192:SF19">
    <property type="entry name" value="MOLYBDOPTERIN BIOSYNTHESIS PROTEIN MJ0666-RELATED"/>
    <property type="match status" value="1"/>
</dbReference>
<reference evidence="4" key="1">
    <citation type="submission" date="2013-12" db="EMBL/GenBank/DDBJ databases">
        <title>The complete genome sequence of Methanobacterium sp. BRM9.</title>
        <authorList>
            <consortium name="Pastoral Greenhouse Gas Research Consortium"/>
            <person name="Kelly W.J."/>
            <person name="Leahy S.C."/>
            <person name="Perry R."/>
            <person name="Li D."/>
            <person name="Altermann E."/>
            <person name="Lambie S.C."/>
            <person name="Attwood G.T."/>
        </authorList>
    </citation>
    <scope>NUCLEOTIDE SEQUENCE [LARGE SCALE GENOMIC DNA]</scope>
    <source>
        <strain evidence="4">BRM9</strain>
    </source>
</reference>
<evidence type="ECO:0000259" key="3">
    <source>
        <dbReference type="SMART" id="SM00852"/>
    </source>
</evidence>
<keyword evidence="2" id="KW-0501">Molybdenum cofactor biosynthesis</keyword>
<dbReference type="RefSeq" id="WP_048085824.1">
    <property type="nucleotide sequence ID" value="NZ_CALCVY010000080.1"/>
</dbReference>
<dbReference type="Pfam" id="PF03453">
    <property type="entry name" value="MoeA_N"/>
    <property type="match status" value="1"/>
</dbReference>
<dbReference type="NCBIfam" id="NF045515">
    <property type="entry name" value="Glp_gephyrin"/>
    <property type="match status" value="1"/>
</dbReference>
<name>A0A089ZG14_METFO</name>
<dbReference type="SUPFAM" id="SSF63867">
    <property type="entry name" value="MoeA C-terminal domain-like"/>
    <property type="match status" value="1"/>
</dbReference>
<dbReference type="KEGG" id="mfc:BRM9_2317"/>
<reference evidence="6" key="3">
    <citation type="submission" date="2020-10" db="EMBL/GenBank/DDBJ databases">
        <title>Dehalococcoides mccartyi of a TCE/Cr reducing biochatode.</title>
        <authorList>
            <person name="Matturro B."/>
        </authorList>
    </citation>
    <scope>NUCLEOTIDE SEQUENCE</scope>
    <source>
        <strain evidence="6">Bin2</strain>
    </source>
</reference>
<dbReference type="Gene3D" id="3.90.105.10">
    <property type="entry name" value="Molybdopterin biosynthesis moea protein, domain 2"/>
    <property type="match status" value="1"/>
</dbReference>
<dbReference type="SUPFAM" id="SSF63882">
    <property type="entry name" value="MoeA N-terminal region -like"/>
    <property type="match status" value="1"/>
</dbReference>
<dbReference type="GeneID" id="24793489"/>
<evidence type="ECO:0000313" key="5">
    <source>
        <dbReference type="EMBL" id="CEL25966.1"/>
    </source>
</evidence>
<keyword evidence="8" id="KW-1185">Reference proteome</keyword>
<dbReference type="GO" id="GO:0006777">
    <property type="term" value="P:Mo-molybdopterin cofactor biosynthetic process"/>
    <property type="evidence" value="ECO:0007669"/>
    <property type="project" value="UniProtKB-KW"/>
</dbReference>
<evidence type="ECO:0000256" key="1">
    <source>
        <dbReference type="ARBA" id="ARBA00005046"/>
    </source>
</evidence>
<dbReference type="OrthoDB" id="31371at2157"/>
<dbReference type="Gene3D" id="2.40.340.10">
    <property type="entry name" value="MoeA, C-terminal, domain IV"/>
    <property type="match status" value="1"/>
</dbReference>
<comment type="pathway">
    <text evidence="1">Cofactor biosynthesis; molybdopterin biosynthesis.</text>
</comment>